<keyword evidence="8" id="KW-1185">Reference proteome</keyword>
<organism evidence="7 8">
    <name type="scientific">Taxus chinensis</name>
    <name type="common">Chinese yew</name>
    <name type="synonym">Taxus wallichiana var. chinensis</name>
    <dbReference type="NCBI Taxonomy" id="29808"/>
    <lineage>
        <taxon>Eukaryota</taxon>
        <taxon>Viridiplantae</taxon>
        <taxon>Streptophyta</taxon>
        <taxon>Embryophyta</taxon>
        <taxon>Tracheophyta</taxon>
        <taxon>Spermatophyta</taxon>
        <taxon>Pinopsida</taxon>
        <taxon>Pinidae</taxon>
        <taxon>Conifers II</taxon>
        <taxon>Cupressales</taxon>
        <taxon>Taxaceae</taxon>
        <taxon>Taxus</taxon>
    </lineage>
</organism>
<protein>
    <recommendedName>
        <fullName evidence="6">Nodulin-like domain-containing protein</fullName>
    </recommendedName>
</protein>
<feature type="transmembrane region" description="Helical" evidence="5">
    <location>
        <begin position="71"/>
        <end position="92"/>
    </location>
</feature>
<dbReference type="EMBL" id="JAHRHJ020003813">
    <property type="protein sequence ID" value="KAH9289199.1"/>
    <property type="molecule type" value="Genomic_DNA"/>
</dbReference>
<keyword evidence="2 5" id="KW-0812">Transmembrane</keyword>
<dbReference type="PANTHER" id="PTHR21576:SF73">
    <property type="entry name" value="F1C9.29 PROTEIN-RELATED"/>
    <property type="match status" value="1"/>
</dbReference>
<feature type="non-terminal residue" evidence="7">
    <location>
        <position position="103"/>
    </location>
</feature>
<feature type="domain" description="Nodulin-like" evidence="6">
    <location>
        <begin position="13"/>
        <end position="102"/>
    </location>
</feature>
<evidence type="ECO:0000256" key="5">
    <source>
        <dbReference type="SAM" id="Phobius"/>
    </source>
</evidence>
<keyword evidence="3 5" id="KW-1133">Transmembrane helix</keyword>
<dbReference type="Pfam" id="PF06813">
    <property type="entry name" value="Nodulin-like"/>
    <property type="match status" value="1"/>
</dbReference>
<comment type="subcellular location">
    <subcellularLocation>
        <location evidence="1">Membrane</location>
        <topology evidence="1">Multi-pass membrane protein</topology>
    </subcellularLocation>
</comment>
<evidence type="ECO:0000313" key="7">
    <source>
        <dbReference type="EMBL" id="KAH9289199.1"/>
    </source>
</evidence>
<feature type="transmembrane region" description="Helical" evidence="5">
    <location>
        <begin position="12"/>
        <end position="33"/>
    </location>
</feature>
<sequence length="103" mass="11936">MDFGYVRRLYESRWLVLVAAIWMQSWAGIGYVFGSMSPLIKSSLKYNQRQINTLGVAKDIGGYFSEIFPSWAIMIWGALFKFVGYGSLWLMVRHKVPQISFWA</sequence>
<reference evidence="7 8" key="1">
    <citation type="journal article" date="2021" name="Nat. Plants">
        <title>The Taxus genome provides insights into paclitaxel biosynthesis.</title>
        <authorList>
            <person name="Xiong X."/>
            <person name="Gou J."/>
            <person name="Liao Q."/>
            <person name="Li Y."/>
            <person name="Zhou Q."/>
            <person name="Bi G."/>
            <person name="Li C."/>
            <person name="Du R."/>
            <person name="Wang X."/>
            <person name="Sun T."/>
            <person name="Guo L."/>
            <person name="Liang H."/>
            <person name="Lu P."/>
            <person name="Wu Y."/>
            <person name="Zhang Z."/>
            <person name="Ro D.K."/>
            <person name="Shang Y."/>
            <person name="Huang S."/>
            <person name="Yan J."/>
        </authorList>
    </citation>
    <scope>NUCLEOTIDE SEQUENCE [LARGE SCALE GENOMIC DNA]</scope>
    <source>
        <strain evidence="7">Ta-2019</strain>
    </source>
</reference>
<dbReference type="PANTHER" id="PTHR21576">
    <property type="entry name" value="UNCHARACTERIZED NODULIN-LIKE PROTEIN"/>
    <property type="match status" value="1"/>
</dbReference>
<gene>
    <name evidence="7" type="ORF">KI387_033316</name>
</gene>
<evidence type="ECO:0000256" key="1">
    <source>
        <dbReference type="ARBA" id="ARBA00004141"/>
    </source>
</evidence>
<evidence type="ECO:0000256" key="4">
    <source>
        <dbReference type="ARBA" id="ARBA00023136"/>
    </source>
</evidence>
<dbReference type="OMA" id="GLALMHF"/>
<dbReference type="AlphaFoldDB" id="A0AA38C1C8"/>
<dbReference type="Proteomes" id="UP000824469">
    <property type="component" value="Unassembled WGS sequence"/>
</dbReference>
<dbReference type="InterPro" id="IPR010658">
    <property type="entry name" value="Nodulin-like"/>
</dbReference>
<evidence type="ECO:0000256" key="3">
    <source>
        <dbReference type="ARBA" id="ARBA00022989"/>
    </source>
</evidence>
<accession>A0AA38C1C8</accession>
<proteinExistence type="predicted"/>
<evidence type="ECO:0000259" key="6">
    <source>
        <dbReference type="Pfam" id="PF06813"/>
    </source>
</evidence>
<evidence type="ECO:0000256" key="2">
    <source>
        <dbReference type="ARBA" id="ARBA00022692"/>
    </source>
</evidence>
<dbReference type="GO" id="GO:0016020">
    <property type="term" value="C:membrane"/>
    <property type="evidence" value="ECO:0007669"/>
    <property type="project" value="UniProtKB-SubCell"/>
</dbReference>
<keyword evidence="4 5" id="KW-0472">Membrane</keyword>
<evidence type="ECO:0000313" key="8">
    <source>
        <dbReference type="Proteomes" id="UP000824469"/>
    </source>
</evidence>
<name>A0AA38C1C8_TAXCH</name>
<comment type="caution">
    <text evidence="7">The sequence shown here is derived from an EMBL/GenBank/DDBJ whole genome shotgun (WGS) entry which is preliminary data.</text>
</comment>